<dbReference type="AlphaFoldDB" id="A0A917HVJ3"/>
<reference evidence="1" key="1">
    <citation type="journal article" date="2014" name="Int. J. Syst. Evol. Microbiol.">
        <title>Complete genome sequence of Corynebacterium casei LMG S-19264T (=DSM 44701T), isolated from a smear-ripened cheese.</title>
        <authorList>
            <consortium name="US DOE Joint Genome Institute (JGI-PGF)"/>
            <person name="Walter F."/>
            <person name="Albersmeier A."/>
            <person name="Kalinowski J."/>
            <person name="Ruckert C."/>
        </authorList>
    </citation>
    <scope>NUCLEOTIDE SEQUENCE</scope>
    <source>
        <strain evidence="1">CGMCC 1.15763</strain>
    </source>
</reference>
<dbReference type="EMBL" id="BMJW01000001">
    <property type="protein sequence ID" value="GGG92365.1"/>
    <property type="molecule type" value="Genomic_DNA"/>
</dbReference>
<keyword evidence="2" id="KW-1185">Reference proteome</keyword>
<protein>
    <recommendedName>
        <fullName evidence="3">Glycine dehydrogenase</fullName>
    </recommendedName>
</protein>
<organism evidence="1 2">
    <name type="scientific">Polaribacter pacificus</name>
    <dbReference type="NCBI Taxonomy" id="1775173"/>
    <lineage>
        <taxon>Bacteria</taxon>
        <taxon>Pseudomonadati</taxon>
        <taxon>Bacteroidota</taxon>
        <taxon>Flavobacteriia</taxon>
        <taxon>Flavobacteriales</taxon>
        <taxon>Flavobacteriaceae</taxon>
    </lineage>
</organism>
<comment type="caution">
    <text evidence="1">The sequence shown here is derived from an EMBL/GenBank/DDBJ whole genome shotgun (WGS) entry which is preliminary data.</text>
</comment>
<sequence>MLKKLQINCDKATTICDKSQYGEATLFEKIQLSWHLLVCKLCSSYVKQNKSLTKVFKIKAADCKEQKCMSQKDKEALKKELEKVKS</sequence>
<name>A0A917HVJ3_9FLAO</name>
<accession>A0A917HVJ3</accession>
<evidence type="ECO:0000313" key="2">
    <source>
        <dbReference type="Proteomes" id="UP000633278"/>
    </source>
</evidence>
<reference evidence="1" key="2">
    <citation type="submission" date="2020-09" db="EMBL/GenBank/DDBJ databases">
        <authorList>
            <person name="Sun Q."/>
            <person name="Zhou Y."/>
        </authorList>
    </citation>
    <scope>NUCLEOTIDE SEQUENCE</scope>
    <source>
        <strain evidence="1">CGMCC 1.15763</strain>
    </source>
</reference>
<evidence type="ECO:0000313" key="1">
    <source>
        <dbReference type="EMBL" id="GGG92365.1"/>
    </source>
</evidence>
<evidence type="ECO:0008006" key="3">
    <source>
        <dbReference type="Google" id="ProtNLM"/>
    </source>
</evidence>
<proteinExistence type="predicted"/>
<dbReference type="RefSeq" id="WP_188597843.1">
    <property type="nucleotide sequence ID" value="NZ_BMJW01000001.1"/>
</dbReference>
<dbReference type="Proteomes" id="UP000633278">
    <property type="component" value="Unassembled WGS sequence"/>
</dbReference>
<gene>
    <name evidence="1" type="ORF">GCM10011416_06600</name>
</gene>